<protein>
    <submittedName>
        <fullName evidence="1">Uncharacterized protein</fullName>
    </submittedName>
</protein>
<sequence length="104" mass="11948">MSESYNIKSHSVGPTRGFAVPFKQGNGALLKRLISQRFVRFGDPTKISVTYLDDTDEEKTTEFHNVKTVGFWDVSQMLEIASKFGYESIVYRIHKDDIINIEEK</sequence>
<proteinExistence type="predicted"/>
<reference evidence="1" key="1">
    <citation type="journal article" date="2021" name="Proc. Natl. Acad. Sci. U.S.A.">
        <title>A Catalog of Tens of Thousands of Viruses from Human Metagenomes Reveals Hidden Associations with Chronic Diseases.</title>
        <authorList>
            <person name="Tisza M.J."/>
            <person name="Buck C.B."/>
        </authorList>
    </citation>
    <scope>NUCLEOTIDE SEQUENCE</scope>
    <source>
        <strain evidence="1">CtYBm1</strain>
    </source>
</reference>
<accession>A0A8S5LS60</accession>
<name>A0A8S5LS60_9CAUD</name>
<organism evidence="1">
    <name type="scientific">Siphoviridae sp. ctYBm1</name>
    <dbReference type="NCBI Taxonomy" id="2826374"/>
    <lineage>
        <taxon>Viruses</taxon>
        <taxon>Duplodnaviria</taxon>
        <taxon>Heunggongvirae</taxon>
        <taxon>Uroviricota</taxon>
        <taxon>Caudoviricetes</taxon>
    </lineage>
</organism>
<dbReference type="EMBL" id="BK014726">
    <property type="protein sequence ID" value="DAD72790.1"/>
    <property type="molecule type" value="Genomic_DNA"/>
</dbReference>
<evidence type="ECO:0000313" key="1">
    <source>
        <dbReference type="EMBL" id="DAD72790.1"/>
    </source>
</evidence>